<gene>
    <name evidence="2" type="ORF">BECKFW1821C_GA0114237_105420</name>
</gene>
<evidence type="ECO:0000313" key="2">
    <source>
        <dbReference type="EMBL" id="VFJ73770.1"/>
    </source>
</evidence>
<evidence type="ECO:0000259" key="1">
    <source>
        <dbReference type="SMART" id="SM00966"/>
    </source>
</evidence>
<organism evidence="2">
    <name type="scientific">Candidatus Kentrum sp. FW</name>
    <dbReference type="NCBI Taxonomy" id="2126338"/>
    <lineage>
        <taxon>Bacteria</taxon>
        <taxon>Pseudomonadati</taxon>
        <taxon>Pseudomonadota</taxon>
        <taxon>Gammaproteobacteria</taxon>
        <taxon>Candidatus Kentrum</taxon>
    </lineage>
</organism>
<feature type="domain" description="SpoVT-AbrB" evidence="1">
    <location>
        <begin position="4"/>
        <end position="49"/>
    </location>
</feature>
<protein>
    <submittedName>
        <fullName evidence="2">Looped-hinge helix DNA binding domain-containing protein, AbrB family</fullName>
    </submittedName>
</protein>
<dbReference type="InterPro" id="IPR007159">
    <property type="entry name" value="SpoVT-AbrB_dom"/>
</dbReference>
<dbReference type="GO" id="GO:0003677">
    <property type="term" value="F:DNA binding"/>
    <property type="evidence" value="ECO:0007669"/>
    <property type="project" value="InterPro"/>
</dbReference>
<sequence>MHMVTVSPKYQVVIPRPVREHLRLRPGQKMQVMEYRGRVQMIPQRDISELQGFVRGIETDFRREEDRV</sequence>
<dbReference type="EMBL" id="CAADFE010000054">
    <property type="protein sequence ID" value="VFJ73770.1"/>
    <property type="molecule type" value="Genomic_DNA"/>
</dbReference>
<dbReference type="Gene3D" id="2.10.260.10">
    <property type="match status" value="1"/>
</dbReference>
<proteinExistence type="predicted"/>
<dbReference type="Pfam" id="PF04014">
    <property type="entry name" value="MazE_antitoxin"/>
    <property type="match status" value="1"/>
</dbReference>
<dbReference type="InterPro" id="IPR037914">
    <property type="entry name" value="SpoVT-AbrB_sf"/>
</dbReference>
<reference evidence="2" key="1">
    <citation type="submission" date="2019-02" db="EMBL/GenBank/DDBJ databases">
        <authorList>
            <person name="Gruber-Vodicka R. H."/>
            <person name="Seah K. B. B."/>
        </authorList>
    </citation>
    <scope>NUCLEOTIDE SEQUENCE</scope>
    <source>
        <strain evidence="2">BECK_BZ131</strain>
    </source>
</reference>
<name>A0A450TXB3_9GAMM</name>
<dbReference type="AlphaFoldDB" id="A0A450TXB3"/>
<dbReference type="NCBIfam" id="TIGR01439">
    <property type="entry name" value="lp_hng_hel_AbrB"/>
    <property type="match status" value="1"/>
</dbReference>
<dbReference type="SMART" id="SM00966">
    <property type="entry name" value="SpoVT_AbrB"/>
    <property type="match status" value="1"/>
</dbReference>
<dbReference type="SUPFAM" id="SSF89447">
    <property type="entry name" value="AbrB/MazE/MraZ-like"/>
    <property type="match status" value="1"/>
</dbReference>
<accession>A0A450TXB3</accession>